<gene>
    <name evidence="2" type="ORF">PG996_009385</name>
</gene>
<evidence type="ECO:0000313" key="3">
    <source>
        <dbReference type="Proteomes" id="UP001446871"/>
    </source>
</evidence>
<comment type="caution">
    <text evidence="2">The sequence shown here is derived from an EMBL/GenBank/DDBJ whole genome shotgun (WGS) entry which is preliminary data.</text>
</comment>
<reference evidence="2 3" key="1">
    <citation type="submission" date="2023-01" db="EMBL/GenBank/DDBJ databases">
        <title>Analysis of 21 Apiospora genomes using comparative genomics revels a genus with tremendous synthesis potential of carbohydrate active enzymes and secondary metabolites.</title>
        <authorList>
            <person name="Sorensen T."/>
        </authorList>
    </citation>
    <scope>NUCLEOTIDE SEQUENCE [LARGE SCALE GENOMIC DNA]</scope>
    <source>
        <strain evidence="2 3">CBS 83171</strain>
    </source>
</reference>
<feature type="compositionally biased region" description="Low complexity" evidence="1">
    <location>
        <begin position="171"/>
        <end position="197"/>
    </location>
</feature>
<sequence length="387" mass="43712">MKRPEEKKPEMAELECAVAMCTETATRTLIKNKFQSRVCPCHHRFVYDMPFLHRCQYTKHVFNEVILQAQLLYFQPGGSPTAQQPEEEPNAHEKADFADTVACCDNRATRVVFVGDELKQCKVYLFCHEHNAQVRVQSGGFAAEASAAKNEPYMSGALDCPDKAVCTSDASSESPQSSPTEGSSTSGESITSSSVPSKVVTLPVKHPDRLPIDIKQYRRDLKEMAALLDEPGAEKLLQFEEKMGILGPMASGHFWLKAPMGKLSELTMEAIKQLQQEKDLDESLEHQLDTIMAAHRERDDRHRLDIDQSMGKDFVYDQLPPLVPAGSTIFDTREDRNTEAAIRYYIHTWNAVAALHDRQYWPVRWLVLPPVVMVGTITLDLLGRWYK</sequence>
<feature type="region of interest" description="Disordered" evidence="1">
    <location>
        <begin position="165"/>
        <end position="202"/>
    </location>
</feature>
<organism evidence="2 3">
    <name type="scientific">Apiospora saccharicola</name>
    <dbReference type="NCBI Taxonomy" id="335842"/>
    <lineage>
        <taxon>Eukaryota</taxon>
        <taxon>Fungi</taxon>
        <taxon>Dikarya</taxon>
        <taxon>Ascomycota</taxon>
        <taxon>Pezizomycotina</taxon>
        <taxon>Sordariomycetes</taxon>
        <taxon>Xylariomycetidae</taxon>
        <taxon>Amphisphaeriales</taxon>
        <taxon>Apiosporaceae</taxon>
        <taxon>Apiospora</taxon>
    </lineage>
</organism>
<proteinExistence type="predicted"/>
<accession>A0ABR1UKL7</accession>
<dbReference type="EMBL" id="JAQQWM010000006">
    <property type="protein sequence ID" value="KAK8059455.1"/>
    <property type="molecule type" value="Genomic_DNA"/>
</dbReference>
<protein>
    <submittedName>
        <fullName evidence="2">Uncharacterized protein</fullName>
    </submittedName>
</protein>
<dbReference type="Proteomes" id="UP001446871">
    <property type="component" value="Unassembled WGS sequence"/>
</dbReference>
<name>A0ABR1UKL7_9PEZI</name>
<evidence type="ECO:0000256" key="1">
    <source>
        <dbReference type="SAM" id="MobiDB-lite"/>
    </source>
</evidence>
<keyword evidence="3" id="KW-1185">Reference proteome</keyword>
<evidence type="ECO:0000313" key="2">
    <source>
        <dbReference type="EMBL" id="KAK8059455.1"/>
    </source>
</evidence>